<comment type="similarity">
    <text evidence="2 9">Belongs to the COX20 family.</text>
</comment>
<dbReference type="Proteomes" id="UP000750334">
    <property type="component" value="Unassembled WGS sequence"/>
</dbReference>
<dbReference type="PANTHER" id="PTHR31586">
    <property type="entry name" value="CYTOCHROME C OXIDASE PROTEIN 20"/>
    <property type="match status" value="1"/>
</dbReference>
<name>A0A9P6WCW1_MAUEX</name>
<reference evidence="11 12" key="1">
    <citation type="submission" date="2020-11" db="EMBL/GenBank/DDBJ databases">
        <title>Kefir isolates.</title>
        <authorList>
            <person name="Marcisauskas S."/>
            <person name="Kim Y."/>
            <person name="Blasche S."/>
        </authorList>
    </citation>
    <scope>NUCLEOTIDE SEQUENCE [LARGE SCALE GENOMIC DNA]</scope>
    <source>
        <strain evidence="11 12">OG2</strain>
    </source>
</reference>
<accession>A0A9P6WCW1</accession>
<comment type="caution">
    <text evidence="11">The sequence shown here is derived from an EMBL/GenBank/DDBJ whole genome shotgun (WGS) entry which is preliminary data.</text>
</comment>
<dbReference type="OrthoDB" id="14603at2759"/>
<comment type="function">
    <text evidence="9">Involved in the assembly of the cytochrome c oxidase complex.</text>
</comment>
<dbReference type="PANTHER" id="PTHR31586:SF1">
    <property type="entry name" value="CYTOCHROME C OXIDASE ASSEMBLY PROTEIN COX20, MITOCHONDRIAL"/>
    <property type="match status" value="1"/>
</dbReference>
<dbReference type="PIRSF" id="PIRSF007871">
    <property type="entry name" value="Cox20"/>
    <property type="match status" value="1"/>
</dbReference>
<evidence type="ECO:0000256" key="5">
    <source>
        <dbReference type="ARBA" id="ARBA00022792"/>
    </source>
</evidence>
<gene>
    <name evidence="11" type="primary">COX20</name>
    <name evidence="11" type="ORF">C6P45_004265</name>
</gene>
<keyword evidence="8 9" id="KW-0472">Membrane</keyword>
<evidence type="ECO:0000256" key="7">
    <source>
        <dbReference type="ARBA" id="ARBA00023128"/>
    </source>
</evidence>
<organism evidence="11 12">
    <name type="scientific">Maudiozyma exigua</name>
    <name type="common">Yeast</name>
    <name type="synonym">Kazachstania exigua</name>
    <dbReference type="NCBI Taxonomy" id="34358"/>
    <lineage>
        <taxon>Eukaryota</taxon>
        <taxon>Fungi</taxon>
        <taxon>Dikarya</taxon>
        <taxon>Ascomycota</taxon>
        <taxon>Saccharomycotina</taxon>
        <taxon>Saccharomycetes</taxon>
        <taxon>Saccharomycetales</taxon>
        <taxon>Saccharomycetaceae</taxon>
        <taxon>Maudiozyma</taxon>
    </lineage>
</organism>
<evidence type="ECO:0000256" key="4">
    <source>
        <dbReference type="ARBA" id="ARBA00022692"/>
    </source>
</evidence>
<evidence type="ECO:0000256" key="9">
    <source>
        <dbReference type="PIRNR" id="PIRNR007871"/>
    </source>
</evidence>
<keyword evidence="12" id="KW-1185">Reference proteome</keyword>
<feature type="compositionally biased region" description="Basic and acidic residues" evidence="10">
    <location>
        <begin position="7"/>
        <end position="24"/>
    </location>
</feature>
<evidence type="ECO:0000313" key="11">
    <source>
        <dbReference type="EMBL" id="KAG0668915.1"/>
    </source>
</evidence>
<evidence type="ECO:0000256" key="10">
    <source>
        <dbReference type="SAM" id="MobiDB-lite"/>
    </source>
</evidence>
<dbReference type="EMBL" id="PUHR01000054">
    <property type="protein sequence ID" value="KAG0668915.1"/>
    <property type="molecule type" value="Genomic_DNA"/>
</dbReference>
<evidence type="ECO:0000256" key="2">
    <source>
        <dbReference type="ARBA" id="ARBA00009575"/>
    </source>
</evidence>
<dbReference type="AlphaFoldDB" id="A0A9P6WCW1"/>
<evidence type="ECO:0000256" key="3">
    <source>
        <dbReference type="ARBA" id="ARBA00017689"/>
    </source>
</evidence>
<dbReference type="GO" id="GO:0033617">
    <property type="term" value="P:mitochondrial respiratory chain complex IV assembly"/>
    <property type="evidence" value="ECO:0007669"/>
    <property type="project" value="InterPro"/>
</dbReference>
<proteinExistence type="inferred from homology"/>
<comment type="subcellular location">
    <subcellularLocation>
        <location evidence="1 9">Mitochondrion inner membrane</location>
    </subcellularLocation>
</comment>
<evidence type="ECO:0000256" key="6">
    <source>
        <dbReference type="ARBA" id="ARBA00022989"/>
    </source>
</evidence>
<keyword evidence="7 9" id="KW-0496">Mitochondrion</keyword>
<feature type="region of interest" description="Disordered" evidence="10">
    <location>
        <begin position="1"/>
        <end position="24"/>
    </location>
</feature>
<protein>
    <recommendedName>
        <fullName evidence="3 9">Cytochrome c oxidase assembly protein COX20, mitochondrial</fullName>
    </recommendedName>
</protein>
<evidence type="ECO:0000313" key="12">
    <source>
        <dbReference type="Proteomes" id="UP000750334"/>
    </source>
</evidence>
<sequence length="206" mass="23780">MGWFSKDNSKEDITTKNNSSDDDKVLTNYSKGQKILMKDTKPRFNPDNNVQNNASDAPTTEMIKDAMDSITIKDFHFSSLTEIPCFRDAGMVGFSSMFILGTITLLYHKNPIKATNWATGGLLLGSIVGWEQCRLKRKKSMEISQIAMQKMQEKKRKELIEEGKIPEHKPKKQISPEKLKEIEILKKEWENHPNDISSKKPWYKIW</sequence>
<keyword evidence="5 9" id="KW-0999">Mitochondrion inner membrane</keyword>
<dbReference type="GO" id="GO:0005743">
    <property type="term" value="C:mitochondrial inner membrane"/>
    <property type="evidence" value="ECO:0007669"/>
    <property type="project" value="UniProtKB-SubCell"/>
</dbReference>
<keyword evidence="4" id="KW-0812">Transmembrane</keyword>
<keyword evidence="6" id="KW-1133">Transmembrane helix</keyword>
<dbReference type="InterPro" id="IPR022533">
    <property type="entry name" value="Cox20"/>
</dbReference>
<evidence type="ECO:0000256" key="1">
    <source>
        <dbReference type="ARBA" id="ARBA00004273"/>
    </source>
</evidence>
<evidence type="ECO:0000256" key="8">
    <source>
        <dbReference type="ARBA" id="ARBA00023136"/>
    </source>
</evidence>
<dbReference type="Pfam" id="PF12597">
    <property type="entry name" value="Cox20"/>
    <property type="match status" value="1"/>
</dbReference>